<dbReference type="PIRSF" id="PIRSF002599">
    <property type="entry name" value="Cold_shock_A"/>
    <property type="match status" value="1"/>
</dbReference>
<evidence type="ECO:0000259" key="3">
    <source>
        <dbReference type="PROSITE" id="PS51857"/>
    </source>
</evidence>
<dbReference type="Proteomes" id="UP000256779">
    <property type="component" value="Unassembled WGS sequence"/>
</dbReference>
<dbReference type="InterPro" id="IPR050181">
    <property type="entry name" value="Cold_shock_domain"/>
</dbReference>
<keyword evidence="5" id="KW-1185">Reference proteome</keyword>
<dbReference type="AlphaFoldDB" id="A0A3D9L3P3"/>
<dbReference type="InterPro" id="IPR012340">
    <property type="entry name" value="NA-bd_OB-fold"/>
</dbReference>
<organism evidence="4 5">
    <name type="scientific">Marinoscillum furvescens DSM 4134</name>
    <dbReference type="NCBI Taxonomy" id="1122208"/>
    <lineage>
        <taxon>Bacteria</taxon>
        <taxon>Pseudomonadati</taxon>
        <taxon>Bacteroidota</taxon>
        <taxon>Cytophagia</taxon>
        <taxon>Cytophagales</taxon>
        <taxon>Reichenbachiellaceae</taxon>
        <taxon>Marinoscillum</taxon>
    </lineage>
</organism>
<dbReference type="SUPFAM" id="SSF50249">
    <property type="entry name" value="Nucleic acid-binding proteins"/>
    <property type="match status" value="1"/>
</dbReference>
<sequence length="65" mass="7365">MQEGKVKFFNTEKGYGFITPSNSSQDIFVHANGLIDEIRENDMVQFDTEEGRKGLNAINVELIND</sequence>
<dbReference type="GO" id="GO:0005829">
    <property type="term" value="C:cytosol"/>
    <property type="evidence" value="ECO:0007669"/>
    <property type="project" value="UniProtKB-ARBA"/>
</dbReference>
<evidence type="ECO:0000313" key="4">
    <source>
        <dbReference type="EMBL" id="RED97894.1"/>
    </source>
</evidence>
<dbReference type="SMART" id="SM00357">
    <property type="entry name" value="CSP"/>
    <property type="match status" value="1"/>
</dbReference>
<dbReference type="InterPro" id="IPR011129">
    <property type="entry name" value="CSD"/>
</dbReference>
<proteinExistence type="predicted"/>
<dbReference type="EMBL" id="QREG01000011">
    <property type="protein sequence ID" value="RED97894.1"/>
    <property type="molecule type" value="Genomic_DNA"/>
</dbReference>
<keyword evidence="4" id="KW-0238">DNA-binding</keyword>
<dbReference type="CDD" id="cd04458">
    <property type="entry name" value="CSP_CDS"/>
    <property type="match status" value="1"/>
</dbReference>
<protein>
    <submittedName>
        <fullName evidence="4">Putative cold-shock DNA-binding protein</fullName>
    </submittedName>
</protein>
<reference evidence="4 5" key="1">
    <citation type="submission" date="2018-07" db="EMBL/GenBank/DDBJ databases">
        <title>Genomic Encyclopedia of Type Strains, Phase IV (KMG-IV): sequencing the most valuable type-strain genomes for metagenomic binning, comparative biology and taxonomic classification.</title>
        <authorList>
            <person name="Goeker M."/>
        </authorList>
    </citation>
    <scope>NUCLEOTIDE SEQUENCE [LARGE SCALE GENOMIC DNA]</scope>
    <source>
        <strain evidence="4 5">DSM 4134</strain>
    </source>
</reference>
<dbReference type="GO" id="GO:0003677">
    <property type="term" value="F:DNA binding"/>
    <property type="evidence" value="ECO:0007669"/>
    <property type="project" value="UniProtKB-KW"/>
</dbReference>
<feature type="domain" description="CSD" evidence="3">
    <location>
        <begin position="1"/>
        <end position="62"/>
    </location>
</feature>
<dbReference type="Pfam" id="PF00313">
    <property type="entry name" value="CSD"/>
    <property type="match status" value="1"/>
</dbReference>
<dbReference type="OrthoDB" id="9805039at2"/>
<evidence type="ECO:0000256" key="1">
    <source>
        <dbReference type="ARBA" id="ARBA00004496"/>
    </source>
</evidence>
<name>A0A3D9L3P3_MARFU</name>
<evidence type="ECO:0000313" key="5">
    <source>
        <dbReference type="Proteomes" id="UP000256779"/>
    </source>
</evidence>
<dbReference type="InterPro" id="IPR012156">
    <property type="entry name" value="Cold_shock_CspA"/>
</dbReference>
<gene>
    <name evidence="4" type="ORF">C7460_11135</name>
</gene>
<dbReference type="RefSeq" id="WP_115868424.1">
    <property type="nucleotide sequence ID" value="NZ_QREG01000011.1"/>
</dbReference>
<dbReference type="PROSITE" id="PS51857">
    <property type="entry name" value="CSD_2"/>
    <property type="match status" value="1"/>
</dbReference>
<dbReference type="PRINTS" id="PR00050">
    <property type="entry name" value="COLDSHOCK"/>
</dbReference>
<keyword evidence="2" id="KW-0963">Cytoplasm</keyword>
<dbReference type="PANTHER" id="PTHR11544">
    <property type="entry name" value="COLD SHOCK DOMAIN CONTAINING PROTEINS"/>
    <property type="match status" value="1"/>
</dbReference>
<dbReference type="InterPro" id="IPR002059">
    <property type="entry name" value="CSP_DNA-bd"/>
</dbReference>
<dbReference type="Gene3D" id="2.40.50.140">
    <property type="entry name" value="Nucleic acid-binding proteins"/>
    <property type="match status" value="1"/>
</dbReference>
<accession>A0A3D9L3P3</accession>
<comment type="subcellular location">
    <subcellularLocation>
        <location evidence="1">Cytoplasm</location>
    </subcellularLocation>
</comment>
<comment type="caution">
    <text evidence="4">The sequence shown here is derived from an EMBL/GenBank/DDBJ whole genome shotgun (WGS) entry which is preliminary data.</text>
</comment>
<evidence type="ECO:0000256" key="2">
    <source>
        <dbReference type="ARBA" id="ARBA00022490"/>
    </source>
</evidence>